<evidence type="ECO:0000313" key="3">
    <source>
        <dbReference type="Proteomes" id="UP000070501"/>
    </source>
</evidence>
<evidence type="ECO:0000313" key="2">
    <source>
        <dbReference type="EMBL" id="KXJ87948.1"/>
    </source>
</evidence>
<protein>
    <submittedName>
        <fullName evidence="2">Methyltransferase</fullName>
    </submittedName>
</protein>
<dbReference type="CDD" id="cd02440">
    <property type="entry name" value="AdoMet_MTases"/>
    <property type="match status" value="1"/>
</dbReference>
<organism evidence="2 3">
    <name type="scientific">Microdochium bolleyi</name>
    <dbReference type="NCBI Taxonomy" id="196109"/>
    <lineage>
        <taxon>Eukaryota</taxon>
        <taxon>Fungi</taxon>
        <taxon>Dikarya</taxon>
        <taxon>Ascomycota</taxon>
        <taxon>Pezizomycotina</taxon>
        <taxon>Sordariomycetes</taxon>
        <taxon>Xylariomycetidae</taxon>
        <taxon>Xylariales</taxon>
        <taxon>Microdochiaceae</taxon>
        <taxon>Microdochium</taxon>
    </lineage>
</organism>
<evidence type="ECO:0000259" key="1">
    <source>
        <dbReference type="Pfam" id="PF13649"/>
    </source>
</evidence>
<dbReference type="Proteomes" id="UP000070501">
    <property type="component" value="Unassembled WGS sequence"/>
</dbReference>
<dbReference type="InterPro" id="IPR050508">
    <property type="entry name" value="Methyltransf_Superfamily"/>
</dbReference>
<dbReference type="InParanoid" id="A0A136ISX1"/>
<gene>
    <name evidence="2" type="ORF">Micbo1qcDRAFT_236125</name>
</gene>
<dbReference type="InterPro" id="IPR029063">
    <property type="entry name" value="SAM-dependent_MTases_sf"/>
</dbReference>
<reference evidence="3" key="1">
    <citation type="submission" date="2016-02" db="EMBL/GenBank/DDBJ databases">
        <title>Draft genome sequence of Microdochium bolleyi, a fungal endophyte of beachgrass.</title>
        <authorList>
            <consortium name="DOE Joint Genome Institute"/>
            <person name="David A.S."/>
            <person name="May G."/>
            <person name="Haridas S."/>
            <person name="Lim J."/>
            <person name="Wang M."/>
            <person name="Labutti K."/>
            <person name="Lipzen A."/>
            <person name="Barry K."/>
            <person name="Grigoriev I.V."/>
        </authorList>
    </citation>
    <scope>NUCLEOTIDE SEQUENCE [LARGE SCALE GENOMIC DNA]</scope>
    <source>
        <strain evidence="3">J235TASD1</strain>
    </source>
</reference>
<dbReference type="PANTHER" id="PTHR42912:SF93">
    <property type="entry name" value="N6-ADENOSINE-METHYLTRANSFERASE TMT1A"/>
    <property type="match status" value="1"/>
</dbReference>
<dbReference type="OrthoDB" id="10004862at2759"/>
<dbReference type="EMBL" id="KQ964260">
    <property type="protein sequence ID" value="KXJ87948.1"/>
    <property type="molecule type" value="Genomic_DNA"/>
</dbReference>
<keyword evidence="2" id="KW-0489">Methyltransferase</keyword>
<dbReference type="InterPro" id="IPR041698">
    <property type="entry name" value="Methyltransf_25"/>
</dbReference>
<feature type="domain" description="Methyltransferase" evidence="1">
    <location>
        <begin position="69"/>
        <end position="166"/>
    </location>
</feature>
<proteinExistence type="predicted"/>
<dbReference type="Gene3D" id="3.40.50.150">
    <property type="entry name" value="Vaccinia Virus protein VP39"/>
    <property type="match status" value="1"/>
</dbReference>
<keyword evidence="2" id="KW-0808">Transferase</keyword>
<dbReference type="GO" id="GO:0032259">
    <property type="term" value="P:methylation"/>
    <property type="evidence" value="ECO:0007669"/>
    <property type="project" value="UniProtKB-KW"/>
</dbReference>
<sequence length="238" mass="25999">MSSDSAHPADLKDRVKASYDAIATEYNDWTKDHWPLKIKHLDQMLAKLDGTTATTSATATDPKPARRFLELGCGAGLPVLDHLLSRDPATTVVANDLSTTQLDLARTNLAKHGAERIEYAPGDMLALSFPDASFDGVVALYSICHLPPREQVAMFAKIAAWVRPGGTVLVNVVNQASGAITADKWLAEDKESWMYWSGLGPEQTVQVVRESGLEVLDTVVDGGKDDFFFWIIARKQSD</sequence>
<keyword evidence="3" id="KW-1185">Reference proteome</keyword>
<dbReference type="Pfam" id="PF13649">
    <property type="entry name" value="Methyltransf_25"/>
    <property type="match status" value="1"/>
</dbReference>
<dbReference type="AlphaFoldDB" id="A0A136ISX1"/>
<dbReference type="GO" id="GO:0008168">
    <property type="term" value="F:methyltransferase activity"/>
    <property type="evidence" value="ECO:0007669"/>
    <property type="project" value="UniProtKB-KW"/>
</dbReference>
<dbReference type="PANTHER" id="PTHR42912">
    <property type="entry name" value="METHYLTRANSFERASE"/>
    <property type="match status" value="1"/>
</dbReference>
<dbReference type="STRING" id="196109.A0A136ISX1"/>
<accession>A0A136ISX1</accession>
<name>A0A136ISX1_9PEZI</name>
<dbReference type="SUPFAM" id="SSF53335">
    <property type="entry name" value="S-adenosyl-L-methionine-dependent methyltransferases"/>
    <property type="match status" value="1"/>
</dbReference>